<proteinExistence type="predicted"/>
<accession>A0A1H3Z428</accession>
<feature type="transmembrane region" description="Helical" evidence="1">
    <location>
        <begin position="7"/>
        <end position="25"/>
    </location>
</feature>
<dbReference type="RefSeq" id="WP_091397378.1">
    <property type="nucleotide sequence ID" value="NZ_FNQY01000010.1"/>
</dbReference>
<gene>
    <name evidence="2" type="ORF">SAMN05192529_1105</name>
</gene>
<evidence type="ECO:0000313" key="3">
    <source>
        <dbReference type="Proteomes" id="UP000199041"/>
    </source>
</evidence>
<dbReference type="Proteomes" id="UP000199041">
    <property type="component" value="Unassembled WGS sequence"/>
</dbReference>
<evidence type="ECO:0000313" key="2">
    <source>
        <dbReference type="EMBL" id="SEA18426.1"/>
    </source>
</evidence>
<keyword evidence="3" id="KW-1185">Reference proteome</keyword>
<name>A0A1H3Z428_9BACT</name>
<protein>
    <submittedName>
        <fullName evidence="2">Uncharacterized protein</fullName>
    </submittedName>
</protein>
<keyword evidence="1" id="KW-0472">Membrane</keyword>
<evidence type="ECO:0000256" key="1">
    <source>
        <dbReference type="SAM" id="Phobius"/>
    </source>
</evidence>
<keyword evidence="1" id="KW-0812">Transmembrane</keyword>
<sequence length="118" mass="13456">MQEVINCLKLAACIIGVVYAFKWLAAYCKHKMTATASIDVNRWISRIEQDMSCCTSFESLDRLEEKGNKVLEKAKALIPDTSPYAERLLKAYNSRHIDLTNIHCPGWPQSALRLINLR</sequence>
<dbReference type="AlphaFoldDB" id="A0A1H3Z428"/>
<dbReference type="EMBL" id="FNQY01000010">
    <property type="protein sequence ID" value="SEA18426.1"/>
    <property type="molecule type" value="Genomic_DNA"/>
</dbReference>
<keyword evidence="1" id="KW-1133">Transmembrane helix</keyword>
<organism evidence="2 3">
    <name type="scientific">Arachidicoccus rhizosphaerae</name>
    <dbReference type="NCBI Taxonomy" id="551991"/>
    <lineage>
        <taxon>Bacteria</taxon>
        <taxon>Pseudomonadati</taxon>
        <taxon>Bacteroidota</taxon>
        <taxon>Chitinophagia</taxon>
        <taxon>Chitinophagales</taxon>
        <taxon>Chitinophagaceae</taxon>
        <taxon>Arachidicoccus</taxon>
    </lineage>
</organism>
<dbReference type="STRING" id="551991.SAMN05192529_1105"/>
<reference evidence="2 3" key="1">
    <citation type="submission" date="2016-10" db="EMBL/GenBank/DDBJ databases">
        <authorList>
            <person name="de Groot N.N."/>
        </authorList>
    </citation>
    <scope>NUCLEOTIDE SEQUENCE [LARGE SCALE GENOMIC DNA]</scope>
    <source>
        <strain evidence="2 3">Vu-144</strain>
    </source>
</reference>